<evidence type="ECO:0000256" key="3">
    <source>
        <dbReference type="ARBA" id="ARBA00022475"/>
    </source>
</evidence>
<dbReference type="PANTHER" id="PTHR36838:SF1">
    <property type="entry name" value="SLR1864 PROTEIN"/>
    <property type="match status" value="1"/>
</dbReference>
<reference evidence="9" key="1">
    <citation type="submission" date="2015-08" db="EMBL/GenBank/DDBJ databases">
        <authorList>
            <person name="Varghese N."/>
        </authorList>
    </citation>
    <scope>NUCLEOTIDE SEQUENCE [LARGE SCALE GENOMIC DNA]</scope>
    <source>
        <strain evidence="9">JCM 18476</strain>
    </source>
</reference>
<dbReference type="PANTHER" id="PTHR36838">
    <property type="entry name" value="AUXIN EFFLUX CARRIER FAMILY PROTEIN"/>
    <property type="match status" value="1"/>
</dbReference>
<dbReference type="OrthoDB" id="9810457at2"/>
<dbReference type="RefSeq" id="WP_055462322.1">
    <property type="nucleotide sequence ID" value="NZ_CYHG01000003.1"/>
</dbReference>
<comment type="subcellular location">
    <subcellularLocation>
        <location evidence="1">Membrane</location>
        <topology evidence="1">Multi-pass membrane protein</topology>
    </subcellularLocation>
</comment>
<keyword evidence="3" id="KW-1003">Cell membrane</keyword>
<feature type="transmembrane region" description="Helical" evidence="7">
    <location>
        <begin position="125"/>
        <end position="147"/>
    </location>
</feature>
<feature type="transmembrane region" description="Helical" evidence="7">
    <location>
        <begin position="168"/>
        <end position="188"/>
    </location>
</feature>
<dbReference type="EMBL" id="CYHG01000003">
    <property type="protein sequence ID" value="CUB03363.1"/>
    <property type="molecule type" value="Genomic_DNA"/>
</dbReference>
<keyword evidence="9" id="KW-1185">Reference proteome</keyword>
<sequence length="311" mass="33500">MDVVLNITAPIFFLILLGFLGTRFQFLPKEALPAMSRLVLYFALPSVMVTKISSLDLRAVVDLSYMLVYALGGVIAFALTIAVTRIFLKESWVVSTVSGMGAMMPNSSFIGFPILLQYLDNAPAQAFAMSLVVENILFLPIALILIESVYHHEPGVGKKVFANVAKRIVTNPIILSVFAGVLLSLLGIHLPSFVDGSLSLLAMAAAPCALIVIGGSLVGVTVQGSKVRTALVASMKLLVFPLVVFACLQLFPQMPNELRIAVLLFAAMPMFSIYPIICGEYGQRSFCASTLMVTTVLSFVSISALLYLLNL</sequence>
<organism evidence="8 9">
    <name type="scientific">Marinomonas fungiae</name>
    <dbReference type="NCBI Taxonomy" id="1137284"/>
    <lineage>
        <taxon>Bacteria</taxon>
        <taxon>Pseudomonadati</taxon>
        <taxon>Pseudomonadota</taxon>
        <taxon>Gammaproteobacteria</taxon>
        <taxon>Oceanospirillales</taxon>
        <taxon>Oceanospirillaceae</taxon>
        <taxon>Marinomonas</taxon>
    </lineage>
</organism>
<feature type="transmembrane region" description="Helical" evidence="7">
    <location>
        <begin position="200"/>
        <end position="222"/>
    </location>
</feature>
<evidence type="ECO:0000256" key="6">
    <source>
        <dbReference type="ARBA" id="ARBA00023136"/>
    </source>
</evidence>
<keyword evidence="4 7" id="KW-0812">Transmembrane</keyword>
<evidence type="ECO:0000256" key="4">
    <source>
        <dbReference type="ARBA" id="ARBA00022692"/>
    </source>
</evidence>
<gene>
    <name evidence="8" type="ORF">Ga0061065_103214</name>
</gene>
<feature type="transmembrane region" description="Helical" evidence="7">
    <location>
        <begin position="6"/>
        <end position="26"/>
    </location>
</feature>
<accession>A0A0K6IJT5</accession>
<evidence type="ECO:0000256" key="5">
    <source>
        <dbReference type="ARBA" id="ARBA00022989"/>
    </source>
</evidence>
<evidence type="ECO:0000256" key="1">
    <source>
        <dbReference type="ARBA" id="ARBA00004141"/>
    </source>
</evidence>
<keyword evidence="5 7" id="KW-1133">Transmembrane helix</keyword>
<dbReference type="GO" id="GO:0016020">
    <property type="term" value="C:membrane"/>
    <property type="evidence" value="ECO:0007669"/>
    <property type="project" value="UniProtKB-SubCell"/>
</dbReference>
<evidence type="ECO:0000256" key="2">
    <source>
        <dbReference type="ARBA" id="ARBA00022448"/>
    </source>
</evidence>
<dbReference type="AlphaFoldDB" id="A0A0K6IJT5"/>
<dbReference type="InterPro" id="IPR004776">
    <property type="entry name" value="Mem_transp_PIN-like"/>
</dbReference>
<dbReference type="Pfam" id="PF03547">
    <property type="entry name" value="Mem_trans"/>
    <property type="match status" value="1"/>
</dbReference>
<feature type="transmembrane region" description="Helical" evidence="7">
    <location>
        <begin position="100"/>
        <end position="119"/>
    </location>
</feature>
<dbReference type="STRING" id="1137284.GCA_001418205_01213"/>
<dbReference type="GO" id="GO:0055085">
    <property type="term" value="P:transmembrane transport"/>
    <property type="evidence" value="ECO:0007669"/>
    <property type="project" value="InterPro"/>
</dbReference>
<evidence type="ECO:0000313" key="9">
    <source>
        <dbReference type="Proteomes" id="UP000182769"/>
    </source>
</evidence>
<name>A0A0K6IJT5_9GAMM</name>
<feature type="transmembrane region" description="Helical" evidence="7">
    <location>
        <begin position="258"/>
        <end position="277"/>
    </location>
</feature>
<proteinExistence type="predicted"/>
<feature type="transmembrane region" description="Helical" evidence="7">
    <location>
        <begin position="289"/>
        <end position="309"/>
    </location>
</feature>
<dbReference type="Proteomes" id="UP000182769">
    <property type="component" value="Unassembled WGS sequence"/>
</dbReference>
<keyword evidence="2" id="KW-0813">Transport</keyword>
<evidence type="ECO:0000256" key="7">
    <source>
        <dbReference type="SAM" id="Phobius"/>
    </source>
</evidence>
<feature type="transmembrane region" description="Helical" evidence="7">
    <location>
        <begin position="67"/>
        <end position="88"/>
    </location>
</feature>
<protein>
    <submittedName>
        <fullName evidence="8">Predicted permease</fullName>
    </submittedName>
</protein>
<keyword evidence="6 7" id="KW-0472">Membrane</keyword>
<feature type="transmembrane region" description="Helical" evidence="7">
    <location>
        <begin position="229"/>
        <end position="252"/>
    </location>
</feature>
<evidence type="ECO:0000313" key="8">
    <source>
        <dbReference type="EMBL" id="CUB03363.1"/>
    </source>
</evidence>